<dbReference type="SUPFAM" id="SSF51735">
    <property type="entry name" value="NAD(P)-binding Rossmann-fold domains"/>
    <property type="match status" value="1"/>
</dbReference>
<organism evidence="4 5">
    <name type="scientific">Halochromatium glycolicum</name>
    <dbReference type="NCBI Taxonomy" id="85075"/>
    <lineage>
        <taxon>Bacteria</taxon>
        <taxon>Pseudomonadati</taxon>
        <taxon>Pseudomonadota</taxon>
        <taxon>Gammaproteobacteria</taxon>
        <taxon>Chromatiales</taxon>
        <taxon>Chromatiaceae</taxon>
        <taxon>Halochromatium</taxon>
    </lineage>
</organism>
<dbReference type="PANTHER" id="PTHR43618:SF8">
    <property type="entry name" value="7ALPHA-HYDROXYSTEROID DEHYDROGENASE"/>
    <property type="match status" value="1"/>
</dbReference>
<gene>
    <name evidence="4" type="ORF">CKO40_18435</name>
</gene>
<sequence>MPQFDPFNDFRMQGHVALVTGGAQNIGEAIARSFAGAGAKVMIADLNGDKANATAERIAEETGSEVIGMACDVTKDEQIDACVAKTAEAFGSISTLVNNVGWGRAYPDPLAVPAEEMIESYRLNTLAALRMTAACRPHLEQATNPTVTNSGSLVGVLPAFDFIAYSAAKAALNHAMLGLAHYFAKRVRVNTVLIGTVLTPGYAEAGLDEKTQEALAHPDNLTGRAGRPEDIANAFLWLASPAGSWVSGQTIQVSGGGKRVRLMPE</sequence>
<dbReference type="RefSeq" id="WP_200347925.1">
    <property type="nucleotide sequence ID" value="NZ_NRSJ01000042.1"/>
</dbReference>
<dbReference type="GO" id="GO:0008709">
    <property type="term" value="F:cholate 7-alpha-dehydrogenase (NAD+) activity"/>
    <property type="evidence" value="ECO:0007669"/>
    <property type="project" value="TreeGrafter"/>
</dbReference>
<dbReference type="AlphaFoldDB" id="A0AAJ0U770"/>
<evidence type="ECO:0000313" key="5">
    <source>
        <dbReference type="Proteomes" id="UP001296776"/>
    </source>
</evidence>
<dbReference type="InterPro" id="IPR052178">
    <property type="entry name" value="Sec_Metab_Biosynth_SDR"/>
</dbReference>
<name>A0AAJ0U770_9GAMM</name>
<dbReference type="Proteomes" id="UP001296776">
    <property type="component" value="Unassembled WGS sequence"/>
</dbReference>
<keyword evidence="5" id="KW-1185">Reference proteome</keyword>
<dbReference type="GO" id="GO:0005829">
    <property type="term" value="C:cytosol"/>
    <property type="evidence" value="ECO:0007669"/>
    <property type="project" value="TreeGrafter"/>
</dbReference>
<reference evidence="4" key="2">
    <citation type="journal article" date="2020" name="Microorganisms">
        <title>Osmotic Adaptation and Compatible Solute Biosynthesis of Phototrophic Bacteria as Revealed from Genome Analyses.</title>
        <authorList>
            <person name="Imhoff J.F."/>
            <person name="Rahn T."/>
            <person name="Kunzel S."/>
            <person name="Keller A."/>
            <person name="Neulinger S.C."/>
        </authorList>
    </citation>
    <scope>NUCLEOTIDE SEQUENCE</scope>
    <source>
        <strain evidence="4">DSM 11080</strain>
    </source>
</reference>
<comment type="caution">
    <text evidence="4">The sequence shown here is derived from an EMBL/GenBank/DDBJ whole genome shotgun (WGS) entry which is preliminary data.</text>
</comment>
<keyword evidence="3" id="KW-0560">Oxidoreductase</keyword>
<accession>A0AAJ0U770</accession>
<evidence type="ECO:0000256" key="2">
    <source>
        <dbReference type="ARBA" id="ARBA00022857"/>
    </source>
</evidence>
<protein>
    <submittedName>
        <fullName evidence="4">2-deoxy-D-gluconate 3-dehydrogenase</fullName>
    </submittedName>
</protein>
<dbReference type="PANTHER" id="PTHR43618">
    <property type="entry name" value="7-ALPHA-HYDROXYSTEROID DEHYDROGENASE"/>
    <property type="match status" value="1"/>
</dbReference>
<evidence type="ECO:0000256" key="1">
    <source>
        <dbReference type="ARBA" id="ARBA00006484"/>
    </source>
</evidence>
<dbReference type="InterPro" id="IPR002347">
    <property type="entry name" value="SDR_fam"/>
</dbReference>
<dbReference type="InterPro" id="IPR036291">
    <property type="entry name" value="NAD(P)-bd_dom_sf"/>
</dbReference>
<reference evidence="4" key="1">
    <citation type="submission" date="2017-08" db="EMBL/GenBank/DDBJ databases">
        <authorList>
            <person name="Imhoff J.F."/>
            <person name="Rahn T."/>
            <person name="Kuenzel S."/>
            <person name="Neulinger S.C."/>
        </authorList>
    </citation>
    <scope>NUCLEOTIDE SEQUENCE</scope>
    <source>
        <strain evidence="4">DSM 11080</strain>
    </source>
</reference>
<comment type="similarity">
    <text evidence="1">Belongs to the short-chain dehydrogenases/reductases (SDR) family.</text>
</comment>
<dbReference type="EMBL" id="NRSJ01000042">
    <property type="protein sequence ID" value="MBK1706472.1"/>
    <property type="molecule type" value="Genomic_DNA"/>
</dbReference>
<evidence type="ECO:0000256" key="3">
    <source>
        <dbReference type="ARBA" id="ARBA00023002"/>
    </source>
</evidence>
<dbReference type="PRINTS" id="PR00081">
    <property type="entry name" value="GDHRDH"/>
</dbReference>
<dbReference type="Pfam" id="PF13561">
    <property type="entry name" value="adh_short_C2"/>
    <property type="match status" value="1"/>
</dbReference>
<keyword evidence="2" id="KW-0521">NADP</keyword>
<dbReference type="FunFam" id="3.40.50.720:FF:000084">
    <property type="entry name" value="Short-chain dehydrogenase reductase"/>
    <property type="match status" value="1"/>
</dbReference>
<dbReference type="Gene3D" id="3.40.50.720">
    <property type="entry name" value="NAD(P)-binding Rossmann-like Domain"/>
    <property type="match status" value="1"/>
</dbReference>
<proteinExistence type="inferred from homology"/>
<evidence type="ECO:0000313" key="4">
    <source>
        <dbReference type="EMBL" id="MBK1706472.1"/>
    </source>
</evidence>